<accession>W9NKA1</accession>
<feature type="region of interest" description="Disordered" evidence="1">
    <location>
        <begin position="1"/>
        <end position="50"/>
    </location>
</feature>
<sequence length="79" mass="8396">MAHLIEPVTRQRDDQARLMNDSRKVSQLSGDREPPGAVASGLPSSDRGQAEGASALHLAWTAFTRGGWIGLIRLSGTGL</sequence>
<protein>
    <submittedName>
        <fullName evidence="2">Uncharacterized protein</fullName>
    </submittedName>
</protein>
<dbReference type="EMBL" id="JH651053">
    <property type="protein sequence ID" value="EXA30417.1"/>
    <property type="molecule type" value="Genomic_DNA"/>
</dbReference>
<evidence type="ECO:0000313" key="2">
    <source>
        <dbReference type="EMBL" id="EXA30417.1"/>
    </source>
</evidence>
<dbReference type="HOGENOM" id="CLU_196953_0_0_1"/>
<name>W9NKA1_FUSOX</name>
<proteinExistence type="predicted"/>
<dbReference type="AlphaFoldDB" id="W9NKA1"/>
<dbReference type="Proteomes" id="UP000030751">
    <property type="component" value="Unassembled WGS sequence"/>
</dbReference>
<organism evidence="2">
    <name type="scientific">Fusarium oxysporum f. sp. pisi HDV247</name>
    <dbReference type="NCBI Taxonomy" id="1080344"/>
    <lineage>
        <taxon>Eukaryota</taxon>
        <taxon>Fungi</taxon>
        <taxon>Dikarya</taxon>
        <taxon>Ascomycota</taxon>
        <taxon>Pezizomycotina</taxon>
        <taxon>Sordariomycetes</taxon>
        <taxon>Hypocreomycetidae</taxon>
        <taxon>Hypocreales</taxon>
        <taxon>Nectriaceae</taxon>
        <taxon>Fusarium</taxon>
        <taxon>Fusarium oxysporum species complex</taxon>
    </lineage>
</organism>
<feature type="compositionally biased region" description="Basic and acidic residues" evidence="1">
    <location>
        <begin position="9"/>
        <end position="34"/>
    </location>
</feature>
<evidence type="ECO:0000256" key="1">
    <source>
        <dbReference type="SAM" id="MobiDB-lite"/>
    </source>
</evidence>
<reference evidence="2" key="2">
    <citation type="submission" date="2012-05" db="EMBL/GenBank/DDBJ databases">
        <title>Annotation of the Genome Sequence of Fusarium oxysporum HDV247.</title>
        <authorList>
            <consortium name="The Broad Institute Genomics Platform"/>
            <person name="Ma L.-J."/>
            <person name="Corby-Kistler H."/>
            <person name="Broz K."/>
            <person name="Gale L.R."/>
            <person name="Jonkers W."/>
            <person name="O'Donnell K."/>
            <person name="Ploetz R."/>
            <person name="Steinberg C."/>
            <person name="Schwartz D.C."/>
            <person name="VanEtten H."/>
            <person name="Zhou S."/>
            <person name="Young S.K."/>
            <person name="Zeng Q."/>
            <person name="Gargeya S."/>
            <person name="Fitzgerald M."/>
            <person name="Abouelleil A."/>
            <person name="Alvarado L."/>
            <person name="Chapman S.B."/>
            <person name="Gainer-Dewar J."/>
            <person name="Goldberg J."/>
            <person name="Griggs A."/>
            <person name="Gujja S."/>
            <person name="Hansen M."/>
            <person name="Howarth C."/>
            <person name="Imamovic A."/>
            <person name="Ireland A."/>
            <person name="Larimer J."/>
            <person name="McCowan C."/>
            <person name="Murphy C."/>
            <person name="Pearson M."/>
            <person name="Poon T.W."/>
            <person name="Priest M."/>
            <person name="Roberts A."/>
            <person name="Saif S."/>
            <person name="Shea T."/>
            <person name="Sykes S."/>
            <person name="Wortman J."/>
            <person name="Nusbaum C."/>
            <person name="Birren B."/>
        </authorList>
    </citation>
    <scope>NUCLEOTIDE SEQUENCE</scope>
    <source>
        <strain evidence="2">HDV247</strain>
    </source>
</reference>
<gene>
    <name evidence="2" type="ORF">FOVG_18218</name>
</gene>
<reference evidence="2" key="1">
    <citation type="submission" date="2011-10" db="EMBL/GenBank/DDBJ databases">
        <title>The Genome Sequence of Fusarium oxysporum HDV247.</title>
        <authorList>
            <consortium name="The Broad Institute Genome Sequencing Platform"/>
            <person name="Ma L.-J."/>
            <person name="Gale L.R."/>
            <person name="Schwartz D.C."/>
            <person name="Zhou S."/>
            <person name="Corby-Kistler H."/>
            <person name="Young S.K."/>
            <person name="Zeng Q."/>
            <person name="Gargeya S."/>
            <person name="Fitzgerald M."/>
            <person name="Haas B."/>
            <person name="Abouelleil A."/>
            <person name="Alvarado L."/>
            <person name="Arachchi H.M."/>
            <person name="Berlin A."/>
            <person name="Brown A."/>
            <person name="Chapman S.B."/>
            <person name="Chen Z."/>
            <person name="Dunbar C."/>
            <person name="Freedman E."/>
            <person name="Gearin G."/>
            <person name="Goldberg J."/>
            <person name="Griggs A."/>
            <person name="Gujja S."/>
            <person name="Heiman D."/>
            <person name="Howarth C."/>
            <person name="Larson L."/>
            <person name="Lui A."/>
            <person name="MacDonald P.J.P."/>
            <person name="Montmayeur A."/>
            <person name="Murphy C."/>
            <person name="Neiman D."/>
            <person name="Pearson M."/>
            <person name="Priest M."/>
            <person name="Roberts A."/>
            <person name="Saif S."/>
            <person name="Shea T."/>
            <person name="Shenoy N."/>
            <person name="Sisk P."/>
            <person name="Stolte C."/>
            <person name="Sykes S."/>
            <person name="Wortman J."/>
            <person name="Nusbaum C."/>
            <person name="Birren B."/>
        </authorList>
    </citation>
    <scope>NUCLEOTIDE SEQUENCE [LARGE SCALE GENOMIC DNA]</scope>
    <source>
        <strain evidence="2">HDV247</strain>
    </source>
</reference>